<dbReference type="InParanoid" id="A0A0C3P4W2"/>
<name>A0A0C3P4W2_PISTI</name>
<dbReference type="EMBL" id="KN831981">
    <property type="protein sequence ID" value="KIO02501.1"/>
    <property type="molecule type" value="Genomic_DNA"/>
</dbReference>
<organism evidence="1 2">
    <name type="scientific">Pisolithus tinctorius Marx 270</name>
    <dbReference type="NCBI Taxonomy" id="870435"/>
    <lineage>
        <taxon>Eukaryota</taxon>
        <taxon>Fungi</taxon>
        <taxon>Dikarya</taxon>
        <taxon>Basidiomycota</taxon>
        <taxon>Agaricomycotina</taxon>
        <taxon>Agaricomycetes</taxon>
        <taxon>Agaricomycetidae</taxon>
        <taxon>Boletales</taxon>
        <taxon>Sclerodermatineae</taxon>
        <taxon>Pisolithaceae</taxon>
        <taxon>Pisolithus</taxon>
    </lineage>
</organism>
<accession>A0A0C3P4W2</accession>
<gene>
    <name evidence="1" type="ORF">M404DRAFT_649354</name>
</gene>
<dbReference type="OrthoDB" id="10513550at2759"/>
<reference evidence="2" key="2">
    <citation type="submission" date="2015-01" db="EMBL/GenBank/DDBJ databases">
        <title>Evolutionary Origins and Diversification of the Mycorrhizal Mutualists.</title>
        <authorList>
            <consortium name="DOE Joint Genome Institute"/>
            <consortium name="Mycorrhizal Genomics Consortium"/>
            <person name="Kohler A."/>
            <person name="Kuo A."/>
            <person name="Nagy L.G."/>
            <person name="Floudas D."/>
            <person name="Copeland A."/>
            <person name="Barry K.W."/>
            <person name="Cichocki N."/>
            <person name="Veneault-Fourrey C."/>
            <person name="LaButti K."/>
            <person name="Lindquist E.A."/>
            <person name="Lipzen A."/>
            <person name="Lundell T."/>
            <person name="Morin E."/>
            <person name="Murat C."/>
            <person name="Riley R."/>
            <person name="Ohm R."/>
            <person name="Sun H."/>
            <person name="Tunlid A."/>
            <person name="Henrissat B."/>
            <person name="Grigoriev I.V."/>
            <person name="Hibbett D.S."/>
            <person name="Martin F."/>
        </authorList>
    </citation>
    <scope>NUCLEOTIDE SEQUENCE [LARGE SCALE GENOMIC DNA]</scope>
    <source>
        <strain evidence="2">Marx 270</strain>
    </source>
</reference>
<dbReference type="Proteomes" id="UP000054217">
    <property type="component" value="Unassembled WGS sequence"/>
</dbReference>
<dbReference type="HOGENOM" id="CLU_2813441_0_0_1"/>
<proteinExistence type="predicted"/>
<sequence length="67" mass="7393">MRPAEMFPFLCCSVYPCHVLTAHDHSCVRRSHGTRGFLGINIVPRAAQLRSPALDIDDVNDTAGKKV</sequence>
<evidence type="ECO:0000313" key="1">
    <source>
        <dbReference type="EMBL" id="KIO02501.1"/>
    </source>
</evidence>
<dbReference type="AlphaFoldDB" id="A0A0C3P4W2"/>
<keyword evidence="2" id="KW-1185">Reference proteome</keyword>
<protein>
    <submittedName>
        <fullName evidence="1">Uncharacterized protein</fullName>
    </submittedName>
</protein>
<reference evidence="1 2" key="1">
    <citation type="submission" date="2014-04" db="EMBL/GenBank/DDBJ databases">
        <authorList>
            <consortium name="DOE Joint Genome Institute"/>
            <person name="Kuo A."/>
            <person name="Kohler A."/>
            <person name="Costa M.D."/>
            <person name="Nagy L.G."/>
            <person name="Floudas D."/>
            <person name="Copeland A."/>
            <person name="Barry K.W."/>
            <person name="Cichocki N."/>
            <person name="Veneault-Fourrey C."/>
            <person name="LaButti K."/>
            <person name="Lindquist E.A."/>
            <person name="Lipzen A."/>
            <person name="Lundell T."/>
            <person name="Morin E."/>
            <person name="Murat C."/>
            <person name="Sun H."/>
            <person name="Tunlid A."/>
            <person name="Henrissat B."/>
            <person name="Grigoriev I.V."/>
            <person name="Hibbett D.S."/>
            <person name="Martin F."/>
            <person name="Nordberg H.P."/>
            <person name="Cantor M.N."/>
            <person name="Hua S.X."/>
        </authorList>
    </citation>
    <scope>NUCLEOTIDE SEQUENCE [LARGE SCALE GENOMIC DNA]</scope>
    <source>
        <strain evidence="1 2">Marx 270</strain>
    </source>
</reference>
<evidence type="ECO:0000313" key="2">
    <source>
        <dbReference type="Proteomes" id="UP000054217"/>
    </source>
</evidence>